<reference evidence="7" key="1">
    <citation type="submission" date="2023-02" db="EMBL/GenBank/DDBJ databases">
        <title>Identification and recombinant expression of a fungal hydrolase from Papiliotrema laurentii that hydrolyzes apple cutin and clears colloidal polyester polyurethane.</title>
        <authorList>
            <consortium name="DOE Joint Genome Institute"/>
            <person name="Roman V.A."/>
            <person name="Bojanowski C."/>
            <person name="Crable B.R."/>
            <person name="Wagner D.N."/>
            <person name="Hung C.S."/>
            <person name="Nadeau L.J."/>
            <person name="Schratz L."/>
            <person name="Haridas S."/>
            <person name="Pangilinan J."/>
            <person name="Lipzen A."/>
            <person name="Na H."/>
            <person name="Yan M."/>
            <person name="Ng V."/>
            <person name="Grigoriev I.V."/>
            <person name="Spatafora J.W."/>
            <person name="Barlow D."/>
            <person name="Biffinger J."/>
            <person name="Kelley-Loughnane N."/>
            <person name="Varaljay V.A."/>
            <person name="Crookes-Goodson W.J."/>
        </authorList>
    </citation>
    <scope>NUCLEOTIDE SEQUENCE</scope>
    <source>
        <strain evidence="7">5307AH</strain>
    </source>
</reference>
<dbReference type="InterPro" id="IPR001650">
    <property type="entry name" value="Helicase_C-like"/>
</dbReference>
<evidence type="ECO:0000259" key="6">
    <source>
        <dbReference type="PROSITE" id="PS51194"/>
    </source>
</evidence>
<dbReference type="Pfam" id="PF00176">
    <property type="entry name" value="SNF2-rel_dom"/>
    <property type="match status" value="1"/>
</dbReference>
<dbReference type="GO" id="GO:0005524">
    <property type="term" value="F:ATP binding"/>
    <property type="evidence" value="ECO:0007669"/>
    <property type="project" value="InterPro"/>
</dbReference>
<keyword evidence="8" id="KW-1185">Reference proteome</keyword>
<feature type="compositionally biased region" description="Polar residues" evidence="4">
    <location>
        <begin position="64"/>
        <end position="74"/>
    </location>
</feature>
<dbReference type="AlphaFoldDB" id="A0AAD9FTH8"/>
<organism evidence="7 8">
    <name type="scientific">Papiliotrema laurentii</name>
    <name type="common">Cryptococcus laurentii</name>
    <dbReference type="NCBI Taxonomy" id="5418"/>
    <lineage>
        <taxon>Eukaryota</taxon>
        <taxon>Fungi</taxon>
        <taxon>Dikarya</taxon>
        <taxon>Basidiomycota</taxon>
        <taxon>Agaricomycotina</taxon>
        <taxon>Tremellomycetes</taxon>
        <taxon>Tremellales</taxon>
        <taxon>Rhynchogastremaceae</taxon>
        <taxon>Papiliotrema</taxon>
    </lineage>
</organism>
<evidence type="ECO:0000256" key="3">
    <source>
        <dbReference type="ARBA" id="ARBA00022840"/>
    </source>
</evidence>
<dbReference type="PROSITE" id="PS51194">
    <property type="entry name" value="HELICASE_CTER"/>
    <property type="match status" value="1"/>
</dbReference>
<dbReference type="FunFam" id="3.40.50.10810:FF:000074">
    <property type="entry name" value="DNA dependent ATPase, putative"/>
    <property type="match status" value="1"/>
</dbReference>
<dbReference type="SMART" id="SM00490">
    <property type="entry name" value="HELICc"/>
    <property type="match status" value="1"/>
</dbReference>
<dbReference type="Proteomes" id="UP001182556">
    <property type="component" value="Unassembled WGS sequence"/>
</dbReference>
<dbReference type="InterPro" id="IPR038718">
    <property type="entry name" value="SNF2-like_sf"/>
</dbReference>
<dbReference type="InterPro" id="IPR049730">
    <property type="entry name" value="SNF2/RAD54-like_C"/>
</dbReference>
<comment type="caution">
    <text evidence="7">The sequence shown here is derived from an EMBL/GenBank/DDBJ whole genome shotgun (WGS) entry which is preliminary data.</text>
</comment>
<sequence length="988" mass="112672">MVDIEGVGRTGKARASNDNMIYEGQVVLPFNPLYVLAGLTVSEPKDKRKLIPSGPGLKGRDSRSSSPPHVQSLSDRGVKLEKGDENEWVSTKAIGREQAIEAEHSEEEFYEDSEDDEVLLPSTSVELQQAVYQDSASAQQDVEGLDFVDDAGVYSEDEMFAAADLREDLVEARETPFSLNEDVPIVKPNFLGNKYEEQTGEPLRLGAGESDVSIPAPLNRYLKSYQREGVRFFYQKYAEGRGAILGDDMGLGKTIQVIAFLSAIMRKTGTSTDYQRRKKTIRSSGMDIKPKHWPTALIVCPKFLIRNWERELQTWGYFEVEVWQTESWIATKNTFLRGYLDIILVSYETARISVEQLKDLPFSVVIADEAHRLKEPKAAITLAMKKLQCPSCFALSGTIVQNRLDEMWSILDFVDRGWAGTLKQWRDFVVNPIKKGHRYEGTVQEVVTAVMRLGVMHEKVLPHFYLRRDKRLIANELPDKRDLVVFCPLASKQIAAYRRFIASDDVQFILRRNEPCQFGSGWTRSKCHHGKTPEGDTLRDVLLKSINALSKISNHLGLLYHGRDDTQHTREVNDRIFKQCMGETYDGKRQNVAEAALDPGNCGKWKLLADFLKQWRDEAGDNKVLIFSNSVRLLKMVAEFISSDCTSNRFQAHSTVSYPFEILTGEVSIDDRMAMVDRFQDPNQDQYILLISTMAGGVGLNLTAANKVVIFDPAWNPANDLQAMDRAFRIGQKRTVDVYRLIGQGTLEELMYERQIQKQQRSRQLNEGTFESRIHQGIDRGRTVEEQGELFGTQNIFKFDPQGFVPGRLERVRQAEDKFVQDLIDAEYGEDEDMEDEVFDDFGKRMREDRRLRDRAKAQEAALRRRNDNLVMQTVLGYDEDGKTRKEDDMLRSFGINSQIHDTAFRDSPEERAIFEIGLKLLKSNPEIAAKLKANDLGKLGRSKTRPKQQTAASKLRKPTDPVEEPWRERIAQNRRKDRVAMLAELSD</sequence>
<keyword evidence="3" id="KW-0067">ATP-binding</keyword>
<dbReference type="SMART" id="SM00487">
    <property type="entry name" value="DEXDc"/>
    <property type="match status" value="1"/>
</dbReference>
<dbReference type="CDD" id="cd18793">
    <property type="entry name" value="SF2_C_SNF"/>
    <property type="match status" value="1"/>
</dbReference>
<dbReference type="GO" id="GO:0016787">
    <property type="term" value="F:hydrolase activity"/>
    <property type="evidence" value="ECO:0007669"/>
    <property type="project" value="UniProtKB-KW"/>
</dbReference>
<dbReference type="Gene3D" id="3.40.50.300">
    <property type="entry name" value="P-loop containing nucleotide triphosphate hydrolases"/>
    <property type="match status" value="1"/>
</dbReference>
<feature type="compositionally biased region" description="Basic and acidic residues" evidence="4">
    <location>
        <begin position="958"/>
        <end position="972"/>
    </location>
</feature>
<feature type="domain" description="Helicase ATP-binding" evidence="5">
    <location>
        <begin position="234"/>
        <end position="417"/>
    </location>
</feature>
<proteinExistence type="predicted"/>
<dbReference type="PROSITE" id="PS51192">
    <property type="entry name" value="HELICASE_ATP_BIND_1"/>
    <property type="match status" value="1"/>
</dbReference>
<dbReference type="InterPro" id="IPR027417">
    <property type="entry name" value="P-loop_NTPase"/>
</dbReference>
<dbReference type="EMBL" id="JAODAN010000003">
    <property type="protein sequence ID" value="KAK1925843.1"/>
    <property type="molecule type" value="Genomic_DNA"/>
</dbReference>
<evidence type="ECO:0000313" key="8">
    <source>
        <dbReference type="Proteomes" id="UP001182556"/>
    </source>
</evidence>
<dbReference type="PANTHER" id="PTHR45629">
    <property type="entry name" value="SNF2/RAD54 FAMILY MEMBER"/>
    <property type="match status" value="1"/>
</dbReference>
<dbReference type="SUPFAM" id="SSF52540">
    <property type="entry name" value="P-loop containing nucleoside triphosphate hydrolases"/>
    <property type="match status" value="2"/>
</dbReference>
<dbReference type="PANTHER" id="PTHR45629:SF7">
    <property type="entry name" value="DNA EXCISION REPAIR PROTEIN ERCC-6-RELATED"/>
    <property type="match status" value="1"/>
</dbReference>
<dbReference type="InterPro" id="IPR050496">
    <property type="entry name" value="SNF2_RAD54_helicase_repair"/>
</dbReference>
<evidence type="ECO:0000259" key="5">
    <source>
        <dbReference type="PROSITE" id="PS51192"/>
    </source>
</evidence>
<keyword evidence="1" id="KW-0547">Nucleotide-binding</keyword>
<keyword evidence="2 7" id="KW-0378">Hydrolase</keyword>
<evidence type="ECO:0000256" key="2">
    <source>
        <dbReference type="ARBA" id="ARBA00022801"/>
    </source>
</evidence>
<dbReference type="Gene3D" id="3.40.50.10810">
    <property type="entry name" value="Tandem AAA-ATPase domain"/>
    <property type="match status" value="1"/>
</dbReference>
<feature type="region of interest" description="Disordered" evidence="4">
    <location>
        <begin position="45"/>
        <end position="84"/>
    </location>
</feature>
<dbReference type="InterPro" id="IPR014001">
    <property type="entry name" value="Helicase_ATP-bd"/>
</dbReference>
<evidence type="ECO:0000256" key="4">
    <source>
        <dbReference type="SAM" id="MobiDB-lite"/>
    </source>
</evidence>
<feature type="domain" description="Helicase C-terminal" evidence="6">
    <location>
        <begin position="607"/>
        <end position="778"/>
    </location>
</feature>
<evidence type="ECO:0000313" key="7">
    <source>
        <dbReference type="EMBL" id="KAK1925843.1"/>
    </source>
</evidence>
<gene>
    <name evidence="7" type="ORF">DB88DRAFT_485338</name>
</gene>
<dbReference type="Pfam" id="PF00271">
    <property type="entry name" value="Helicase_C"/>
    <property type="match status" value="1"/>
</dbReference>
<accession>A0AAD9FTH8</accession>
<name>A0AAD9FTH8_PAPLA</name>
<dbReference type="InterPro" id="IPR000330">
    <property type="entry name" value="SNF2_N"/>
</dbReference>
<evidence type="ECO:0000256" key="1">
    <source>
        <dbReference type="ARBA" id="ARBA00022741"/>
    </source>
</evidence>
<protein>
    <submittedName>
        <fullName evidence="7">P-loop containing nucleoside triphosphate hydrolase protein</fullName>
    </submittedName>
</protein>
<feature type="region of interest" description="Disordered" evidence="4">
    <location>
        <begin position="939"/>
        <end position="972"/>
    </location>
</feature>